<dbReference type="InterPro" id="IPR002372">
    <property type="entry name" value="PQQ_rpt_dom"/>
</dbReference>
<dbReference type="PROSITE" id="PS51318">
    <property type="entry name" value="TAT"/>
    <property type="match status" value="1"/>
</dbReference>
<dbReference type="InterPro" id="IPR015943">
    <property type="entry name" value="WD40/YVTN_repeat-like_dom_sf"/>
</dbReference>
<dbReference type="Pfam" id="PF13360">
    <property type="entry name" value="PQQ_2"/>
    <property type="match status" value="1"/>
</dbReference>
<gene>
    <name evidence="2" type="ORF">KTS45_19260</name>
</gene>
<dbReference type="Proteomes" id="UP000766550">
    <property type="component" value="Unassembled WGS sequence"/>
</dbReference>
<dbReference type="Gene3D" id="2.40.128.630">
    <property type="match status" value="1"/>
</dbReference>
<dbReference type="InterPro" id="IPR011047">
    <property type="entry name" value="Quinoprotein_ADH-like_sf"/>
</dbReference>
<accession>A0A8J8C548</accession>
<evidence type="ECO:0000313" key="3">
    <source>
        <dbReference type="Proteomes" id="UP000766550"/>
    </source>
</evidence>
<evidence type="ECO:0000313" key="2">
    <source>
        <dbReference type="EMBL" id="MBV0926351.1"/>
    </source>
</evidence>
<dbReference type="PANTHER" id="PTHR34512:SF30">
    <property type="entry name" value="OUTER MEMBRANE PROTEIN ASSEMBLY FACTOR BAMB"/>
    <property type="match status" value="1"/>
</dbReference>
<reference evidence="2 3" key="1">
    <citation type="submission" date="2021-06" db="EMBL/GenBank/DDBJ databases">
        <title>New haloarchaea isolates fom saline soil.</title>
        <authorList>
            <person name="Duran-Viseras A."/>
            <person name="Sanchez-Porro C.S."/>
            <person name="Ventosa A."/>
        </authorList>
    </citation>
    <scope>NUCLEOTIDE SEQUENCE [LARGE SCALE GENOMIC DNA]</scope>
    <source>
        <strain evidence="2 3">JCM 183640</strain>
    </source>
</reference>
<proteinExistence type="predicted"/>
<organism evidence="2 3">
    <name type="scientific">Haloarcula limicola</name>
    <dbReference type="NCBI Taxonomy" id="1429915"/>
    <lineage>
        <taxon>Archaea</taxon>
        <taxon>Methanobacteriati</taxon>
        <taxon>Methanobacteriota</taxon>
        <taxon>Stenosarchaea group</taxon>
        <taxon>Halobacteria</taxon>
        <taxon>Halobacteriales</taxon>
        <taxon>Haloarculaceae</taxon>
        <taxon>Haloarcula</taxon>
    </lineage>
</organism>
<dbReference type="InterPro" id="IPR006311">
    <property type="entry name" value="TAT_signal"/>
</dbReference>
<evidence type="ECO:0000259" key="1">
    <source>
        <dbReference type="Pfam" id="PF13360"/>
    </source>
</evidence>
<dbReference type="AlphaFoldDB" id="A0A8J8C548"/>
<dbReference type="PANTHER" id="PTHR34512">
    <property type="entry name" value="CELL SURFACE PROTEIN"/>
    <property type="match status" value="1"/>
</dbReference>
<keyword evidence="3" id="KW-1185">Reference proteome</keyword>
<dbReference type="EMBL" id="JAHQXF010000004">
    <property type="protein sequence ID" value="MBV0926351.1"/>
    <property type="molecule type" value="Genomic_DNA"/>
</dbReference>
<dbReference type="InterPro" id="IPR018391">
    <property type="entry name" value="PQQ_b-propeller_rpt"/>
</dbReference>
<feature type="domain" description="Pyrrolo-quinoline quinone repeat" evidence="1">
    <location>
        <begin position="144"/>
        <end position="340"/>
    </location>
</feature>
<sequence>MSRETSRRSILKHIAGAGATFSLLSGEVTAAQPTCRNATATPPADAWPTIGHDAGRTYYNPGTSGPQTEVSERWTTALPTRELPTIAGGKAYVGGSSLRALDVDDGSQIWARSPPNCRYTTPAIGPETVYSAVAHRNDDEQTVTIQALDATDGVRRWATEPLVTGESVAASAPVLVDGTIFGLVRAEQERFFYAVSFDSRAVEWRHTVAESVDEFAVTDGTLIYAVEEQVRAISITGDTAQWAVNSPPIRGLAAASGTVVVVSDNSITALATEDGTERWHTELGSVGEPGFEGSNSFGQPALADGSVIIGTRSSVFASVRQEGGATLYKRDLITGERQEIQDAVLRPAIPDDLDFYNESPYVRYGWGRPAVSSDTIFVPQYGSINGGSGFNSARSGLVAIDRETFEVRWTSTEVASSPVIVAEDRLFATSVRHSESLLTMLEAATTNDT</sequence>
<name>A0A8J8C548_9EURY</name>
<protein>
    <submittedName>
        <fullName evidence="2">PQQ-binding-like beta-propeller repeat protein</fullName>
    </submittedName>
</protein>
<dbReference type="SMART" id="SM00564">
    <property type="entry name" value="PQQ"/>
    <property type="match status" value="4"/>
</dbReference>
<dbReference type="Gene3D" id="2.130.10.10">
    <property type="entry name" value="YVTN repeat-like/Quinoprotein amine dehydrogenase"/>
    <property type="match status" value="1"/>
</dbReference>
<dbReference type="SUPFAM" id="SSF50998">
    <property type="entry name" value="Quinoprotein alcohol dehydrogenase-like"/>
    <property type="match status" value="1"/>
</dbReference>
<dbReference type="RefSeq" id="WP_162319306.1">
    <property type="nucleotide sequence ID" value="NZ_JAHQXF010000004.1"/>
</dbReference>
<dbReference type="OrthoDB" id="136681at2157"/>
<comment type="caution">
    <text evidence="2">The sequence shown here is derived from an EMBL/GenBank/DDBJ whole genome shotgun (WGS) entry which is preliminary data.</text>
</comment>